<name>A0A5C6QQ78_9GAMM</name>
<keyword evidence="4" id="KW-1185">Reference proteome</keyword>
<accession>A0A5C6QQ78</accession>
<feature type="domain" description="N-acetyltransferase" evidence="1">
    <location>
        <begin position="1"/>
        <end position="119"/>
    </location>
</feature>
<keyword evidence="3" id="KW-0808">Transferase</keyword>
<comment type="caution">
    <text evidence="3">The sequence shown here is derived from an EMBL/GenBank/DDBJ whole genome shotgun (WGS) entry which is preliminary data.</text>
</comment>
<evidence type="ECO:0000313" key="2">
    <source>
        <dbReference type="EMBL" id="TWX62013.1"/>
    </source>
</evidence>
<evidence type="ECO:0000313" key="5">
    <source>
        <dbReference type="Proteomes" id="UP000321917"/>
    </source>
</evidence>
<evidence type="ECO:0000259" key="1">
    <source>
        <dbReference type="PROSITE" id="PS51186"/>
    </source>
</evidence>
<dbReference type="Proteomes" id="UP000321917">
    <property type="component" value="Unassembled WGS sequence"/>
</dbReference>
<dbReference type="SUPFAM" id="SSF55729">
    <property type="entry name" value="Acyl-CoA N-acyltransferases (Nat)"/>
    <property type="match status" value="1"/>
</dbReference>
<evidence type="ECO:0000313" key="3">
    <source>
        <dbReference type="EMBL" id="TWX71346.1"/>
    </source>
</evidence>
<reference evidence="3 5" key="1">
    <citation type="submission" date="2019-07" db="EMBL/GenBank/DDBJ databases">
        <title>Genomes of sea-ice associated Colwellia species.</title>
        <authorList>
            <person name="Bowman J.P."/>
        </authorList>
    </citation>
    <scope>NUCLEOTIDE SEQUENCE [LARGE SCALE GENOMIC DNA]</scope>
    <source>
        <strain evidence="2 4">ACAM 607</strain>
        <strain evidence="3 5">IC036</strain>
    </source>
</reference>
<dbReference type="Gene3D" id="3.40.630.30">
    <property type="match status" value="1"/>
</dbReference>
<dbReference type="AlphaFoldDB" id="A0A5C6QQ78"/>
<dbReference type="OrthoDB" id="5522469at2"/>
<dbReference type="InterPro" id="IPR016181">
    <property type="entry name" value="Acyl_CoA_acyltransferase"/>
</dbReference>
<organism evidence="3 5">
    <name type="scientific">Colwellia hornerae</name>
    <dbReference type="NCBI Taxonomy" id="89402"/>
    <lineage>
        <taxon>Bacteria</taxon>
        <taxon>Pseudomonadati</taxon>
        <taxon>Pseudomonadota</taxon>
        <taxon>Gammaproteobacteria</taxon>
        <taxon>Alteromonadales</taxon>
        <taxon>Colwelliaceae</taxon>
        <taxon>Colwellia</taxon>
    </lineage>
</organism>
<evidence type="ECO:0000313" key="4">
    <source>
        <dbReference type="Proteomes" id="UP000321525"/>
    </source>
</evidence>
<sequence length="119" mass="13258">MGEHLIAAGLNLSDQQHLERVKEFFADSSIILMNEQPIGLIKLGVLTDKLHIRQLQIAPQYQGKGIGGKVLALVIKKSKVLRLPLTLNVLLANPVISLYLRHGFIVTGQNEIEYQMCCQ</sequence>
<proteinExistence type="predicted"/>
<protein>
    <submittedName>
        <fullName evidence="3">GNAT family N-acetyltransferase</fullName>
    </submittedName>
</protein>
<dbReference type="EMBL" id="VOLQ01000003">
    <property type="protein sequence ID" value="TWX71346.1"/>
    <property type="molecule type" value="Genomic_DNA"/>
</dbReference>
<dbReference type="PROSITE" id="PS51186">
    <property type="entry name" value="GNAT"/>
    <property type="match status" value="1"/>
</dbReference>
<gene>
    <name evidence="2" type="ORF">ESZ26_04845</name>
    <name evidence="3" type="ORF">ESZ27_02425</name>
</gene>
<dbReference type="EMBL" id="VOLR01000005">
    <property type="protein sequence ID" value="TWX62013.1"/>
    <property type="molecule type" value="Genomic_DNA"/>
</dbReference>
<dbReference type="Pfam" id="PF13508">
    <property type="entry name" value="Acetyltransf_7"/>
    <property type="match status" value="1"/>
</dbReference>
<dbReference type="Proteomes" id="UP000321525">
    <property type="component" value="Unassembled WGS sequence"/>
</dbReference>
<dbReference type="CDD" id="cd04301">
    <property type="entry name" value="NAT_SF"/>
    <property type="match status" value="1"/>
</dbReference>
<dbReference type="InterPro" id="IPR000182">
    <property type="entry name" value="GNAT_dom"/>
</dbReference>
<dbReference type="GO" id="GO:0016747">
    <property type="term" value="F:acyltransferase activity, transferring groups other than amino-acyl groups"/>
    <property type="evidence" value="ECO:0007669"/>
    <property type="project" value="InterPro"/>
</dbReference>